<keyword evidence="3" id="KW-1005">Bacterial flagellum biogenesis</keyword>
<sequence length="107" mass="12470">MSAISLHAYAEQILCLSHEMYRYAKDGEWSMFSGLEASRQEMIEQLFSHPQLESRLQQLSETLMQVVVIDKKSMRLGESEKHRLVQEMTGKKQHQQAARVYQQVSIN</sequence>
<name>A0A3B1BJ54_9ZZZZ</name>
<evidence type="ECO:0000256" key="1">
    <source>
        <dbReference type="ARBA" id="ARBA00004496"/>
    </source>
</evidence>
<evidence type="ECO:0000256" key="3">
    <source>
        <dbReference type="ARBA" id="ARBA00022795"/>
    </source>
</evidence>
<dbReference type="Gene3D" id="1.20.58.380">
    <property type="entry name" value="Flagellar protein flit"/>
    <property type="match status" value="1"/>
</dbReference>
<organism evidence="5">
    <name type="scientific">hydrothermal vent metagenome</name>
    <dbReference type="NCBI Taxonomy" id="652676"/>
    <lineage>
        <taxon>unclassified sequences</taxon>
        <taxon>metagenomes</taxon>
        <taxon>ecological metagenomes</taxon>
    </lineage>
</organism>
<evidence type="ECO:0000256" key="2">
    <source>
        <dbReference type="ARBA" id="ARBA00022490"/>
    </source>
</evidence>
<dbReference type="Pfam" id="PF05400">
    <property type="entry name" value="FliT"/>
    <property type="match status" value="1"/>
</dbReference>
<dbReference type="AlphaFoldDB" id="A0A3B1BJ54"/>
<proteinExistence type="predicted"/>
<reference evidence="5" key="1">
    <citation type="submission" date="2018-06" db="EMBL/GenBank/DDBJ databases">
        <authorList>
            <person name="Zhirakovskaya E."/>
        </authorList>
    </citation>
    <scope>NUCLEOTIDE SEQUENCE</scope>
</reference>
<dbReference type="EMBL" id="UOFY01000052">
    <property type="protein sequence ID" value="VAX10600.1"/>
    <property type="molecule type" value="Genomic_DNA"/>
</dbReference>
<keyword evidence="4" id="KW-0143">Chaperone</keyword>
<dbReference type="InterPro" id="IPR008622">
    <property type="entry name" value="FliT"/>
</dbReference>
<keyword evidence="2" id="KW-0963">Cytoplasm</keyword>
<evidence type="ECO:0008006" key="6">
    <source>
        <dbReference type="Google" id="ProtNLM"/>
    </source>
</evidence>
<comment type="subcellular location">
    <subcellularLocation>
        <location evidence="1">Cytoplasm</location>
    </subcellularLocation>
</comment>
<protein>
    <recommendedName>
        <fullName evidence="6">Flagellar protein FliT</fullName>
    </recommendedName>
</protein>
<evidence type="ECO:0000256" key="4">
    <source>
        <dbReference type="ARBA" id="ARBA00023186"/>
    </source>
</evidence>
<accession>A0A3B1BJ54</accession>
<evidence type="ECO:0000313" key="5">
    <source>
        <dbReference type="EMBL" id="VAX10600.1"/>
    </source>
</evidence>
<gene>
    <name evidence="5" type="ORF">MNBD_GAMMA25-316</name>
</gene>